<accession>A0A7W9WWY4</accession>
<name>A0A7W9WWY4_9BURK</name>
<protein>
    <submittedName>
        <fullName evidence="2">Uncharacterized protein</fullName>
    </submittedName>
</protein>
<sequence>MSAIGRRNVHASTQGGRRRINPMEETAEC</sequence>
<gene>
    <name evidence="2" type="ORF">F4827_006992</name>
</gene>
<evidence type="ECO:0000313" key="3">
    <source>
        <dbReference type="Proteomes" id="UP000571554"/>
    </source>
</evidence>
<evidence type="ECO:0000256" key="1">
    <source>
        <dbReference type="SAM" id="MobiDB-lite"/>
    </source>
</evidence>
<feature type="region of interest" description="Disordered" evidence="1">
    <location>
        <begin position="1"/>
        <end position="29"/>
    </location>
</feature>
<feature type="non-terminal residue" evidence="2">
    <location>
        <position position="29"/>
    </location>
</feature>
<dbReference type="EMBL" id="JACHBW010000042">
    <property type="protein sequence ID" value="MBB6107111.1"/>
    <property type="molecule type" value="Genomic_DNA"/>
</dbReference>
<proteinExistence type="predicted"/>
<dbReference type="Proteomes" id="UP000571554">
    <property type="component" value="Unassembled WGS sequence"/>
</dbReference>
<dbReference type="AlphaFoldDB" id="A0A7W9WWY4"/>
<evidence type="ECO:0000313" key="2">
    <source>
        <dbReference type="EMBL" id="MBB6107111.1"/>
    </source>
</evidence>
<organism evidence="2 3">
    <name type="scientific">Paraburkholderia bannensis</name>
    <dbReference type="NCBI Taxonomy" id="765414"/>
    <lineage>
        <taxon>Bacteria</taxon>
        <taxon>Pseudomonadati</taxon>
        <taxon>Pseudomonadota</taxon>
        <taxon>Betaproteobacteria</taxon>
        <taxon>Burkholderiales</taxon>
        <taxon>Burkholderiaceae</taxon>
        <taxon>Paraburkholderia</taxon>
    </lineage>
</organism>
<reference evidence="2 3" key="1">
    <citation type="submission" date="2020-08" db="EMBL/GenBank/DDBJ databases">
        <title>Above-ground endophytic microbial communities from plants in different locations in the United States.</title>
        <authorList>
            <person name="Frank C."/>
        </authorList>
    </citation>
    <scope>NUCLEOTIDE SEQUENCE [LARGE SCALE GENOMIC DNA]</scope>
    <source>
        <strain evidence="2 3">WP4_2_2</strain>
    </source>
</reference>
<keyword evidence="3" id="KW-1185">Reference proteome</keyword>
<comment type="caution">
    <text evidence="2">The sequence shown here is derived from an EMBL/GenBank/DDBJ whole genome shotgun (WGS) entry which is preliminary data.</text>
</comment>